<feature type="compositionally biased region" description="Basic residues" evidence="1">
    <location>
        <begin position="316"/>
        <end position="328"/>
    </location>
</feature>
<feature type="region of interest" description="Disordered" evidence="1">
    <location>
        <begin position="771"/>
        <end position="810"/>
    </location>
</feature>
<dbReference type="PANTHER" id="PTHR46759">
    <property type="entry name" value="LEUCINE-RICH REPEAT-CONTAINING PROTEIN 72"/>
    <property type="match status" value="1"/>
</dbReference>
<dbReference type="Gene3D" id="3.80.10.10">
    <property type="entry name" value="Ribonuclease Inhibitor"/>
    <property type="match status" value="1"/>
</dbReference>
<gene>
    <name evidence="2" type="ORF">BLNAU_1475</name>
</gene>
<feature type="region of interest" description="Disordered" evidence="1">
    <location>
        <begin position="103"/>
        <end position="174"/>
    </location>
</feature>
<evidence type="ECO:0000313" key="3">
    <source>
        <dbReference type="Proteomes" id="UP001281761"/>
    </source>
</evidence>
<dbReference type="Proteomes" id="UP001281761">
    <property type="component" value="Unassembled WGS sequence"/>
</dbReference>
<feature type="compositionally biased region" description="Basic and acidic residues" evidence="1">
    <location>
        <begin position="123"/>
        <end position="139"/>
    </location>
</feature>
<comment type="caution">
    <text evidence="2">The sequence shown here is derived from an EMBL/GenBank/DDBJ whole genome shotgun (WGS) entry which is preliminary data.</text>
</comment>
<feature type="compositionally biased region" description="Low complexity" evidence="1">
    <location>
        <begin position="224"/>
        <end position="239"/>
    </location>
</feature>
<organism evidence="2 3">
    <name type="scientific">Blattamonas nauphoetae</name>
    <dbReference type="NCBI Taxonomy" id="2049346"/>
    <lineage>
        <taxon>Eukaryota</taxon>
        <taxon>Metamonada</taxon>
        <taxon>Preaxostyla</taxon>
        <taxon>Oxymonadida</taxon>
        <taxon>Blattamonas</taxon>
    </lineage>
</organism>
<dbReference type="InterPro" id="IPR001611">
    <property type="entry name" value="Leu-rich_rpt"/>
</dbReference>
<feature type="compositionally biased region" description="Polar residues" evidence="1">
    <location>
        <begin position="195"/>
        <end position="223"/>
    </location>
</feature>
<evidence type="ECO:0000313" key="2">
    <source>
        <dbReference type="EMBL" id="KAK2963433.1"/>
    </source>
</evidence>
<feature type="region of interest" description="Disordered" evidence="1">
    <location>
        <begin position="193"/>
        <end position="254"/>
    </location>
</feature>
<dbReference type="PANTHER" id="PTHR46759:SF1">
    <property type="entry name" value="LEUCINE-RICH REPEAT-CONTAINING PROTEIN 72"/>
    <property type="match status" value="1"/>
</dbReference>
<keyword evidence="3" id="KW-1185">Reference proteome</keyword>
<feature type="region of interest" description="Disordered" evidence="1">
    <location>
        <begin position="839"/>
        <end position="892"/>
    </location>
</feature>
<feature type="compositionally biased region" description="Basic residues" evidence="1">
    <location>
        <begin position="375"/>
        <end position="386"/>
    </location>
</feature>
<sequence>MTTSIRPSSSASLGARRFQRDIEWTNQSTPTPFVVAREIRTINPQRDSYSSISRTLPTRTSTKIHEPVRPQHLSRTRQTRNHLTQYFNIRRNSYLFREPTSLSASLPSLKPDHMTNPEFLTNSKEESDLSSEIPEKNDSLTDTIFDFPRRTSSSLAKRPLPRGPNGSFILANRRLERRREQDSLSVSMIFESENTDSQLSPTHSRPSSSVLLTRSLQKTDSNNPSMSSKRSFASPSSSPNVHRRSNISVRPRSSIELSRLSTDDLLTQSMSPGHRYGINEAPFQKVGLSTIQSRQERESNKDIDRIHDGVLILSSSKKRRRHRPRLSKSAHSPSPVGRIRVKSLSESITTKTKSTTPKTKDQSVLLGTTHSPSLPRRKQGVRHRSLHLTTTPDSSASIRPRNEEADSIIDKTLKDSISQAQTHILERRPSQFIRNPHPYTPPPSSPVSPKHTLSGGDDTDDEEIIEVPHDDPILDIGFSTETITSPTDASLHTQIPTILLPTPPSSPTQTVTPIPTIPQASALLSPHATAPPRPVSVPLPKTDKEPMKFIKKTRAILKSVQDKEDEMWFEKVRQFNKFKRDEEEFARKLKAEEKAKKEEWDFIDRDRPKYKRPTYDHRSHLSTKLEKTGEVFLSRRDLTHIPINIPQDTVVLYLNHNHITEITNINHLYRLKELHISENQISSLGTSLSRFRNLEILSLSDNNLDDLEAVAKSLQPLRNLQRLDLSKNRICDDEAYRHSILSAVPTLTCLDNHLIPDAERERYMTANKRQPKREHVVFGKTLPKTSAALTRTSTKKKATSSQQKKSTAARELAMYVKKMESKEEAQRRRELEEQIEAERELLREKPLPKVLPPPTTPYSPQYLTSQPTSAPDVSRTTQPRTQPKRRQQNYIKVGHFSERVKSETGKVGGVRGHWKAAHNHCDGISYEHLNL</sequence>
<dbReference type="Pfam" id="PF14580">
    <property type="entry name" value="LRR_9"/>
    <property type="match status" value="1"/>
</dbReference>
<name>A0ABQ9YI44_9EUKA</name>
<evidence type="ECO:0000256" key="1">
    <source>
        <dbReference type="SAM" id="MobiDB-lite"/>
    </source>
</evidence>
<dbReference type="PROSITE" id="PS51450">
    <property type="entry name" value="LRR"/>
    <property type="match status" value="2"/>
</dbReference>
<dbReference type="SUPFAM" id="SSF52058">
    <property type="entry name" value="L domain-like"/>
    <property type="match status" value="1"/>
</dbReference>
<feature type="compositionally biased region" description="Low complexity" evidence="1">
    <location>
        <begin position="342"/>
        <end position="357"/>
    </location>
</feature>
<reference evidence="2 3" key="1">
    <citation type="journal article" date="2022" name="bioRxiv">
        <title>Genomics of Preaxostyla Flagellates Illuminates Evolutionary Transitions and the Path Towards Mitochondrial Loss.</title>
        <authorList>
            <person name="Novak L.V.F."/>
            <person name="Treitli S.C."/>
            <person name="Pyrih J."/>
            <person name="Halakuc P."/>
            <person name="Pipaliya S.V."/>
            <person name="Vacek V."/>
            <person name="Brzon O."/>
            <person name="Soukal P."/>
            <person name="Eme L."/>
            <person name="Dacks J.B."/>
            <person name="Karnkowska A."/>
            <person name="Elias M."/>
            <person name="Hampl V."/>
        </authorList>
    </citation>
    <scope>NUCLEOTIDE SEQUENCE [LARGE SCALE GENOMIC DNA]</scope>
    <source>
        <strain evidence="2">NAU3</strain>
        <tissue evidence="2">Gut</tissue>
    </source>
</reference>
<feature type="region of interest" description="Disordered" evidence="1">
    <location>
        <begin position="426"/>
        <end position="458"/>
    </location>
</feature>
<protein>
    <submittedName>
        <fullName evidence="2">Uncharacterized protein</fullName>
    </submittedName>
</protein>
<feature type="compositionally biased region" description="Polar residues" evidence="1">
    <location>
        <begin position="387"/>
        <end position="397"/>
    </location>
</feature>
<dbReference type="EMBL" id="JARBJD010000006">
    <property type="protein sequence ID" value="KAK2963433.1"/>
    <property type="molecule type" value="Genomic_DNA"/>
</dbReference>
<dbReference type="InterPro" id="IPR032675">
    <property type="entry name" value="LRR_dom_sf"/>
</dbReference>
<proteinExistence type="predicted"/>
<dbReference type="InterPro" id="IPR042655">
    <property type="entry name" value="LRC72"/>
</dbReference>
<accession>A0ABQ9YI44</accession>
<feature type="compositionally biased region" description="Basic and acidic residues" evidence="1">
    <location>
        <begin position="400"/>
        <end position="409"/>
    </location>
</feature>
<feature type="region of interest" description="Disordered" evidence="1">
    <location>
        <begin position="309"/>
        <end position="409"/>
    </location>
</feature>